<dbReference type="EMBL" id="CP089277">
    <property type="protein sequence ID" value="USP78667.1"/>
    <property type="molecule type" value="Genomic_DNA"/>
</dbReference>
<dbReference type="InterPro" id="IPR002403">
    <property type="entry name" value="Cyt_P450_E_grp-IV"/>
</dbReference>
<feature type="region of interest" description="Disordered" evidence="7">
    <location>
        <begin position="496"/>
        <end position="526"/>
    </location>
</feature>
<evidence type="ECO:0000313" key="10">
    <source>
        <dbReference type="Proteomes" id="UP001056012"/>
    </source>
</evidence>
<organism evidence="9 10">
    <name type="scientific">Curvularia clavata</name>
    <dbReference type="NCBI Taxonomy" id="95742"/>
    <lineage>
        <taxon>Eukaryota</taxon>
        <taxon>Fungi</taxon>
        <taxon>Dikarya</taxon>
        <taxon>Ascomycota</taxon>
        <taxon>Pezizomycotina</taxon>
        <taxon>Dothideomycetes</taxon>
        <taxon>Pleosporomycetidae</taxon>
        <taxon>Pleosporales</taxon>
        <taxon>Pleosporineae</taxon>
        <taxon>Pleosporaceae</taxon>
        <taxon>Curvularia</taxon>
    </lineage>
</organism>
<evidence type="ECO:0000256" key="5">
    <source>
        <dbReference type="ARBA" id="ARBA00023004"/>
    </source>
</evidence>
<dbReference type="InterPro" id="IPR001128">
    <property type="entry name" value="Cyt_P450"/>
</dbReference>
<feature type="transmembrane region" description="Helical" evidence="8">
    <location>
        <begin position="15"/>
        <end position="37"/>
    </location>
</feature>
<dbReference type="OrthoDB" id="1055148at2759"/>
<evidence type="ECO:0000256" key="1">
    <source>
        <dbReference type="ARBA" id="ARBA00001971"/>
    </source>
</evidence>
<evidence type="ECO:0000313" key="9">
    <source>
        <dbReference type="EMBL" id="USP78667.1"/>
    </source>
</evidence>
<keyword evidence="8" id="KW-0472">Membrane</keyword>
<evidence type="ECO:0000256" key="6">
    <source>
        <dbReference type="PIRSR" id="PIRSR602403-1"/>
    </source>
</evidence>
<evidence type="ECO:0000256" key="4">
    <source>
        <dbReference type="ARBA" id="ARBA00022723"/>
    </source>
</evidence>
<gene>
    <name evidence="9" type="ORF">yc1106_05941</name>
</gene>
<protein>
    <submittedName>
        <fullName evidence="9">CypX Cytochrome P450</fullName>
    </submittedName>
</protein>
<dbReference type="GO" id="GO:0020037">
    <property type="term" value="F:heme binding"/>
    <property type="evidence" value="ECO:0007669"/>
    <property type="project" value="InterPro"/>
</dbReference>
<keyword evidence="3 6" id="KW-0349">Heme</keyword>
<keyword evidence="8" id="KW-0812">Transmembrane</keyword>
<evidence type="ECO:0000256" key="2">
    <source>
        <dbReference type="ARBA" id="ARBA00010617"/>
    </source>
</evidence>
<dbReference type="SUPFAM" id="SSF48264">
    <property type="entry name" value="Cytochrome P450"/>
    <property type="match status" value="1"/>
</dbReference>
<dbReference type="AlphaFoldDB" id="A0A9Q9DTD5"/>
<dbReference type="PRINTS" id="PR00465">
    <property type="entry name" value="EP450IV"/>
</dbReference>
<evidence type="ECO:0000256" key="3">
    <source>
        <dbReference type="ARBA" id="ARBA00022617"/>
    </source>
</evidence>
<keyword evidence="8" id="KW-1133">Transmembrane helix</keyword>
<name>A0A9Q9DTD5_CURCL</name>
<dbReference type="Gene3D" id="1.10.630.10">
    <property type="entry name" value="Cytochrome P450"/>
    <property type="match status" value="1"/>
</dbReference>
<dbReference type="Proteomes" id="UP001056012">
    <property type="component" value="Chromosome 4"/>
</dbReference>
<dbReference type="GO" id="GO:0005506">
    <property type="term" value="F:iron ion binding"/>
    <property type="evidence" value="ECO:0007669"/>
    <property type="project" value="InterPro"/>
</dbReference>
<dbReference type="PANTHER" id="PTHR24304">
    <property type="entry name" value="CYTOCHROME P450 FAMILY 7"/>
    <property type="match status" value="1"/>
</dbReference>
<keyword evidence="4 6" id="KW-0479">Metal-binding</keyword>
<feature type="transmembrane region" description="Helical" evidence="8">
    <location>
        <begin position="283"/>
        <end position="304"/>
    </location>
</feature>
<keyword evidence="5 6" id="KW-0408">Iron</keyword>
<dbReference type="InterPro" id="IPR050529">
    <property type="entry name" value="CYP450_sterol_14alpha_dmase"/>
</dbReference>
<dbReference type="InterPro" id="IPR036396">
    <property type="entry name" value="Cyt_P450_sf"/>
</dbReference>
<evidence type="ECO:0000256" key="7">
    <source>
        <dbReference type="SAM" id="MobiDB-lite"/>
    </source>
</evidence>
<dbReference type="Pfam" id="PF00067">
    <property type="entry name" value="p450"/>
    <property type="match status" value="1"/>
</dbReference>
<feature type="binding site" description="axial binding residue" evidence="6">
    <location>
        <position position="447"/>
    </location>
    <ligand>
        <name>heme</name>
        <dbReference type="ChEBI" id="CHEBI:30413"/>
    </ligand>
    <ligandPart>
        <name>Fe</name>
        <dbReference type="ChEBI" id="CHEBI:18248"/>
    </ligandPart>
</feature>
<dbReference type="VEuPathDB" id="FungiDB:yc1106_05941"/>
<dbReference type="PANTHER" id="PTHR24304:SF2">
    <property type="entry name" value="24-HYDROXYCHOLESTEROL 7-ALPHA-HYDROXYLASE"/>
    <property type="match status" value="1"/>
</dbReference>
<reference evidence="9" key="1">
    <citation type="submission" date="2021-12" db="EMBL/GenBank/DDBJ databases">
        <title>Curvularia clavata genome.</title>
        <authorList>
            <person name="Cao Y."/>
        </authorList>
    </citation>
    <scope>NUCLEOTIDE SEQUENCE</scope>
    <source>
        <strain evidence="9">Yc1106</strain>
    </source>
</reference>
<dbReference type="GO" id="GO:0016705">
    <property type="term" value="F:oxidoreductase activity, acting on paired donors, with incorporation or reduction of molecular oxygen"/>
    <property type="evidence" value="ECO:0007669"/>
    <property type="project" value="InterPro"/>
</dbReference>
<sequence>MAVLDFVQPISTSPVLALVSGSAALFVIFVIVHTFAIRRLPSNAPPEVPDNYPITGAWAFWTRRWDWYRQRKSESKTGNFSFHAGPHTVVALSGDQARQLYFECKNLNFVEGYAVLFGQTPTIEGHDDGLGRDHDLDNHFSRRLTHLLKNEQFRRKLPTLISDVQEAIEAIQREPGGVTNPFESLYRIVFKLTIRMVGADEIANNPQVLEETLKLFETIDNSATATSTMFPKFPSPAVLKRTYAGGRLYFLIENIIKKRGASDEKRDDALQYMLDQGDRTFKIVEFIIGALFAGLLNSGINAAWVMCYLANSPEWLAKTQEEVRTTAAKYARDPNAPLRCQLDDVPLEAWEGEFPIIDMCLRDSIRLNALGTMLRKNTSRQAIPIGNGKEVIPPGAVVVYATGDVHLDPEVYPNPYEWDPARYTPERAEDKKKQYAFLGWGVGRHPCRKYAPYYMICVMPNRPVVGMRFAKLEQNIITAYFIASFDFHLSDKNGNPMNKPPRVNFNGHSAHKPKNPPYLKVSPREK</sequence>
<dbReference type="GO" id="GO:0004497">
    <property type="term" value="F:monooxygenase activity"/>
    <property type="evidence" value="ECO:0007669"/>
    <property type="project" value="InterPro"/>
</dbReference>
<evidence type="ECO:0000256" key="8">
    <source>
        <dbReference type="SAM" id="Phobius"/>
    </source>
</evidence>
<comment type="cofactor">
    <cofactor evidence="1 6">
        <name>heme</name>
        <dbReference type="ChEBI" id="CHEBI:30413"/>
    </cofactor>
</comment>
<proteinExistence type="inferred from homology"/>
<comment type="similarity">
    <text evidence="2">Belongs to the cytochrome P450 family.</text>
</comment>
<keyword evidence="10" id="KW-1185">Reference proteome</keyword>
<accession>A0A9Q9DTD5</accession>